<sequence length="2787" mass="324041">MIAFFQHFSKKLATNSKNSDLCANNLTSTNTAILSNQNNPHFINTGMSSENKMDFNLDDNIYFNPEVTCFNINQTGNVNQNKDNLSNPASGHELPRNIEDFNAEAFYDFVFSIRIIEDYIENDQNFLKALINLMRNLRDGENIVEIKSDIISIFYLHMVKNEDVLKTAKYIVKASDINIFTIMRYICLLSPQDNFLKFILQGHYEYHEDIHDTLNNFMNYHIFQNIVVQFKKNLHNKYVTSPANFKINSSNLQNNRTMKCDNIAGAEGNKLSTYGNYNLCVSCESNLNKNYKYNNIISSNVNSTLLDMLKVSNHFRTYYHIVFPFIINFPGLISPKILVELLDSLYKLINNTKNVYNVFAVNALKCFYNRFKNVLLLDSNAYEANLKELLIKNFCHNTLLIKDVVNETNKLQKNQFSNTQHNGNAGCTNNAIVDSELIDSIRNGFNSVFTVLFNNFIHVKSEEYKIIRKFYCKLTFSHVSIKEDALNNHALSYLIQNELIKGIVMHILEHLLSLVTFNFIKTSNQIKTHHDIILENQKTINSHIYNNTDLNIYLKLFWLGFDRPAHFIYISNQFGSEIDYMPYNFKTAYYLNNYIKTFLTDDLIKPIFVSHIEIPVLMNVLNEHISHKINPKTITYIYCHLIELRKRMYQKNKLSVDYAHSNENNNINISTKNENNATIDNSYDLQSDSNLNLQSISKKIISIFDDHIKIPENIEMFINDTLLYNLTVRICYFFIDICPVFCNNLIKYYLTLKFVPEIIKLIEELAKLDKGFYFENFMDLLDSPKITIHDKISFFNNCVNVSKQKYFCSCNKKSINGNSKDLLSHPKKNDFDNIYSNAITCEYFVEMLSMQAYERKKSEDFFTDIFYSQKHFLFNNGQENTNSENTTLSNDNNQNDVNLNLENVTSQYDNHLNSENTVLSNDNNLNNLSSENITSQNDNNLNNLNYKNITSQNDNNLNNLNYDNITSQNENNLNNLNYENITSQNDKNQNNLNLENITSQNDNNLNNLNYENITLQNDNNQNNLNYNNVTSQNENNLNNYKNNTSQYENNLINLNNLNLENITLQNDYKNNTSQYENNLNNLNYNNVTSQYENNLNNYKNNTSQYDKNQNDYKNNTSQYENNLINLNNLNLENITLQNDEKTASSIINIFDSDYEYEKGFFSTIPSFIRIYRSSSDITTCKNSLCYAKRILSSKAYNYIPKSPHNGNFSSTQKNEKIDSNSNEKEDSDKTLQSINHTNESNNSITNKTDFSALSKIREVSFYDLSSNHGFTLDETSFYGQLLKFFKNHPELRFSLQKAFLMGLKSSDNNVRYQYFDFFNSTLNKDLFSRLRYLMAFDWSFYGISFIHPLVTLLMQKRFFFSTFQIYVFGDDSFYEHIFDDQLDMKKCMLVNKDMKGFIDQNIACFPSIVSKYNYTDLQHIISRILYHHTKKFAPVNYIQPKEKTKINEAIDTDDTADEYNTHNIISSTSETLSSAMFIAYFSSILIRMSKTEIQLLLKDSLKCIENNINPTIIVKGWVKFFEDVVKLKSDLKNKIKQADANSNTSPLNIECVNRSLNQIILHKSEYPSNRESSHMKENLITEHNENKDSNDINCAKNRNNISNSEIEQTKCCLTEQNSNNKNNKIVKEDHIKNIIDKRKNTDICQYSLIDFALKNNINEDYCDELIDIIKNLFKNCNYLDIARKTNTFIDILQIIPHEHDVYRILNETNLYYGSIKKYIDTDIINLIIKSQYEEAQEKLEISQEKYNDTTNDSANVVLAIMEEEWIQCAKKLQQWDVLNELSNITGDMQLNTEVSYHILEEKDINSVRSLLKLRKNTLDKRFMELITDKLEKFQSQSLNNQARKYESSEALTNNLGLNINYLDDSKNIGNLHIRPNLVNPNNAAKLNNEPNKQNVENNTNNHLRNYQNQSSQLLNDFSINSDNFNSIAYSFDHRKNNDTYISNGSKFDRSANSNLFNISDNIKPINMNASPSSAQSFYPYDFTSYNHRKNDKFSGANLKHNAFVKNDSNLQNSQFYKHNITDTHNIESNKFYLKLKCLKNDFLKNLHSYPMFSQNTINLLTKIHILDNIIHSEVNLYNTSTNSFGLSNKTKFQSKDSLLAQKMLSYNILEKTDKAINNANSGPQFIDPLNVELDILKRDTLLNTQVKTDFLLPFSSTTKKAKIYNSFSKKLIENDLNKQALYYLQKIFMLPNIEVIDMFYKIKLEVQALLNLKRFDAALNVCNSANLLYFDTQTKSEMFKIKASILEKKNLHYFNKQNLKKDISSIFLNNQLSKKESEYLQTLKKGFLNSPNKHSYSVNKASIDKNDTGFTSHCIKKIDENVIENNILNNNHTIDFNKKNLPVYCSDLSIYLFNEIEKIDEIDNLLGIAVKFNSTTENWYSWGCYLDKKYQKYSNLLHASLNKQNKYNLSLDVTNQTDINFLANTHNKNTSNIGIIEQNTHFHNEKNKNMCEYDKDSLNKSLDSILSSNELQNLEQKNQQVSNSINKLMRNSLMALVQSALSNNGSVARKSILRMLKYLTVQDEVIEKHILDHVYLIDAKRLIFFALQFIRLLDCEQTSCTYAFLKRILESYPQSIYLELKAELATKMYFNKIGCDQISKKTFLNDTNLANNKIHHSKVAKEYHLNTKNESESSKQIMFENNSSIKQNNVESLKHTAEENSISNSFNHKKHNNNESNSEISTSVQLISNLLGKTSLRLLNIFYKISRTTDALVSALENSKEEDCYKMINALFNQSISLVLNSSAHGANILVHTITRIMKTLNITLVDKRYKEEFYNDFFVKSEKITK</sequence>
<feature type="compositionally biased region" description="Polar residues" evidence="2">
    <location>
        <begin position="1230"/>
        <end position="1243"/>
    </location>
</feature>
<reference evidence="3 4" key="1">
    <citation type="submission" date="2011-08" db="EMBL/GenBank/DDBJ databases">
        <authorList>
            <person name="Liu Z.J."/>
            <person name="Shi F.L."/>
            <person name="Lu J.Q."/>
            <person name="Li M."/>
            <person name="Wang Z.L."/>
        </authorList>
    </citation>
    <scope>NUCLEOTIDE SEQUENCE [LARGE SCALE GENOMIC DNA]</scope>
    <source>
        <strain evidence="3 4">USNM 41457</strain>
    </source>
</reference>
<dbReference type="STRING" id="1003232.J8ZPU7"/>
<feature type="region of interest" description="Disordered" evidence="2">
    <location>
        <begin position="1202"/>
        <end position="1243"/>
    </location>
</feature>
<evidence type="ECO:0000313" key="4">
    <source>
        <dbReference type="Proteomes" id="UP000003163"/>
    </source>
</evidence>
<feature type="coiled-coil region" evidence="1">
    <location>
        <begin position="1030"/>
        <end position="1115"/>
    </location>
</feature>
<comment type="caution">
    <text evidence="3">The sequence shown here is derived from an EMBL/GenBank/DDBJ whole genome shotgun (WGS) entry which is preliminary data.</text>
</comment>
<accession>J8ZPU7</accession>
<evidence type="ECO:0000256" key="1">
    <source>
        <dbReference type="SAM" id="Coils"/>
    </source>
</evidence>
<name>J8ZPU7_EDHAE</name>
<dbReference type="HOGENOM" id="CLU_226914_0_0_1"/>
<dbReference type="Proteomes" id="UP000003163">
    <property type="component" value="Unassembled WGS sequence"/>
</dbReference>
<proteinExistence type="predicted"/>
<gene>
    <name evidence="3" type="ORF">EDEG_00384</name>
</gene>
<feature type="compositionally biased region" description="Basic and acidic residues" evidence="2">
    <location>
        <begin position="1213"/>
        <end position="1229"/>
    </location>
</feature>
<evidence type="ECO:0000313" key="3">
    <source>
        <dbReference type="EMBL" id="EJW01718.1"/>
    </source>
</evidence>
<dbReference type="EMBL" id="AFBI03000004">
    <property type="protein sequence ID" value="EJW01718.1"/>
    <property type="molecule type" value="Genomic_DNA"/>
</dbReference>
<protein>
    <submittedName>
        <fullName evidence="3">Uncharacterized protein</fullName>
    </submittedName>
</protein>
<dbReference type="OrthoDB" id="2191645at2759"/>
<keyword evidence="1" id="KW-0175">Coiled coil</keyword>
<feature type="non-terminal residue" evidence="3">
    <location>
        <position position="2787"/>
    </location>
</feature>
<evidence type="ECO:0000256" key="2">
    <source>
        <dbReference type="SAM" id="MobiDB-lite"/>
    </source>
</evidence>
<feature type="coiled-coil region" evidence="1">
    <location>
        <begin position="1725"/>
        <end position="1752"/>
    </location>
</feature>
<dbReference type="VEuPathDB" id="MicrosporidiaDB:EDEG_00384"/>
<reference evidence="4" key="2">
    <citation type="submission" date="2015-07" db="EMBL/GenBank/DDBJ databases">
        <title>Contrasting host-pathogen interactions and genome evolution in two generalist and specialist microsporidian pathogens of mosquitoes.</title>
        <authorList>
            <consortium name="The Broad Institute Genomics Platform"/>
            <consortium name="The Broad Institute Genome Sequencing Center for Infectious Disease"/>
            <person name="Cuomo C.A."/>
            <person name="Sanscrainte N.D."/>
            <person name="Goldberg J.M."/>
            <person name="Heiman D."/>
            <person name="Young S."/>
            <person name="Zeng Q."/>
            <person name="Becnel J.J."/>
            <person name="Birren B.W."/>
        </authorList>
    </citation>
    <scope>NUCLEOTIDE SEQUENCE [LARGE SCALE GENOMIC DNA]</scope>
    <source>
        <strain evidence="4">USNM 41457</strain>
    </source>
</reference>
<organism evidence="3 4">
    <name type="scientific">Edhazardia aedis (strain USNM 41457)</name>
    <name type="common">Microsporidian parasite</name>
    <dbReference type="NCBI Taxonomy" id="1003232"/>
    <lineage>
        <taxon>Eukaryota</taxon>
        <taxon>Fungi</taxon>
        <taxon>Fungi incertae sedis</taxon>
        <taxon>Microsporidia</taxon>
        <taxon>Edhazardia</taxon>
    </lineage>
</organism>
<dbReference type="InParanoid" id="J8ZPU7"/>
<keyword evidence="4" id="KW-1185">Reference proteome</keyword>